<dbReference type="eggNOG" id="KOG1552">
    <property type="taxonomic scope" value="Eukaryota"/>
</dbReference>
<feature type="region of interest" description="Disordered" evidence="1">
    <location>
        <begin position="1116"/>
        <end position="1137"/>
    </location>
</feature>
<feature type="compositionally biased region" description="Basic and acidic residues" evidence="1">
    <location>
        <begin position="2335"/>
        <end position="2344"/>
    </location>
</feature>
<feature type="compositionally biased region" description="Low complexity" evidence="1">
    <location>
        <begin position="1124"/>
        <end position="1137"/>
    </location>
</feature>
<feature type="compositionally biased region" description="Acidic residues" evidence="1">
    <location>
        <begin position="2491"/>
        <end position="2506"/>
    </location>
</feature>
<dbReference type="InParanoid" id="F0VMM9"/>
<feature type="region of interest" description="Disordered" evidence="1">
    <location>
        <begin position="1220"/>
        <end position="1245"/>
    </location>
</feature>
<dbReference type="RefSeq" id="XP_003885003.1">
    <property type="nucleotide sequence ID" value="XM_003884954.1"/>
</dbReference>
<feature type="region of interest" description="Disordered" evidence="1">
    <location>
        <begin position="901"/>
        <end position="953"/>
    </location>
</feature>
<feature type="region of interest" description="Disordered" evidence="1">
    <location>
        <begin position="1562"/>
        <end position="1641"/>
    </location>
</feature>
<reference evidence="3" key="4">
    <citation type="journal article" date="2015" name="PLoS ONE">
        <title>Comprehensive Evaluation of Toxoplasma gondii VEG and Neospora caninum LIV Genomes with Tachyzoite Stage Transcriptome and Proteome Defines Novel Transcript Features.</title>
        <authorList>
            <person name="Ramaprasad A."/>
            <person name="Mourier T."/>
            <person name="Naeem R."/>
            <person name="Malas T.B."/>
            <person name="Moussa E."/>
            <person name="Panigrahi A."/>
            <person name="Vermont S.J."/>
            <person name="Otto T.D."/>
            <person name="Wastling J."/>
            <person name="Pain A."/>
        </authorList>
    </citation>
    <scope>NUCLEOTIDE SEQUENCE</scope>
    <source>
        <strain evidence="3">Liverpool</strain>
    </source>
</reference>
<feature type="region of interest" description="Disordered" evidence="1">
    <location>
        <begin position="2001"/>
        <end position="2076"/>
    </location>
</feature>
<evidence type="ECO:0000256" key="1">
    <source>
        <dbReference type="SAM" id="MobiDB-lite"/>
    </source>
</evidence>
<reference evidence="2" key="2">
    <citation type="submission" date="2011-03" db="EMBL/GenBank/DDBJ databases">
        <title>Comparative genomics and transcriptomics of Neospora caninum and Toxoplasma gondii.</title>
        <authorList>
            <person name="Reid A.J."/>
            <person name="Sohal A."/>
            <person name="Harris D."/>
            <person name="Quail M."/>
            <person name="Sanders M."/>
            <person name="Berriman M."/>
            <person name="Wastling J.M."/>
            <person name="Pain A."/>
        </authorList>
    </citation>
    <scope>NUCLEOTIDE SEQUENCE</scope>
    <source>
        <strain evidence="2">Liverpool</strain>
    </source>
</reference>
<dbReference type="OMA" id="ACDANMM"/>
<feature type="compositionally biased region" description="Polar residues" evidence="1">
    <location>
        <begin position="146"/>
        <end position="158"/>
    </location>
</feature>
<feature type="region of interest" description="Disordered" evidence="1">
    <location>
        <begin position="668"/>
        <end position="690"/>
    </location>
</feature>
<feature type="compositionally biased region" description="Basic and acidic residues" evidence="1">
    <location>
        <begin position="1221"/>
        <end position="1235"/>
    </location>
</feature>
<feature type="region of interest" description="Disordered" evidence="1">
    <location>
        <begin position="1307"/>
        <end position="1353"/>
    </location>
</feature>
<gene>
    <name evidence="3" type="ORF">BN1204_054020</name>
    <name evidence="2" type="ORF">NCLIV_054020</name>
</gene>
<reference evidence="2" key="1">
    <citation type="submission" date="2011-02" db="EMBL/GenBank/DDBJ databases">
        <authorList>
            <person name="Aslett M."/>
        </authorList>
    </citation>
    <scope>NUCLEOTIDE SEQUENCE</scope>
    <source>
        <strain evidence="2">Liverpool</strain>
    </source>
</reference>
<feature type="compositionally biased region" description="Low complexity" evidence="1">
    <location>
        <begin position="1318"/>
        <end position="1332"/>
    </location>
</feature>
<feature type="compositionally biased region" description="Basic and acidic residues" evidence="1">
    <location>
        <begin position="2608"/>
        <end position="2620"/>
    </location>
</feature>
<feature type="region of interest" description="Disordered" evidence="1">
    <location>
        <begin position="2256"/>
        <end position="2349"/>
    </location>
</feature>
<feature type="compositionally biased region" description="Low complexity" evidence="1">
    <location>
        <begin position="1365"/>
        <end position="1384"/>
    </location>
</feature>
<feature type="region of interest" description="Disordered" evidence="1">
    <location>
        <begin position="1365"/>
        <end position="1388"/>
    </location>
</feature>
<feature type="region of interest" description="Disordered" evidence="1">
    <location>
        <begin position="1031"/>
        <end position="1052"/>
    </location>
</feature>
<feature type="region of interest" description="Disordered" evidence="1">
    <location>
        <begin position="717"/>
        <end position="738"/>
    </location>
</feature>
<accession>F0VMM9</accession>
<feature type="compositionally biased region" description="Basic and acidic residues" evidence="1">
    <location>
        <begin position="2556"/>
        <end position="2579"/>
    </location>
</feature>
<feature type="compositionally biased region" description="Polar residues" evidence="1">
    <location>
        <begin position="802"/>
        <end position="816"/>
    </location>
</feature>
<dbReference type="EMBL" id="FR823392">
    <property type="protein sequence ID" value="CBZ54975.1"/>
    <property type="molecule type" value="Genomic_DNA"/>
</dbReference>
<dbReference type="Proteomes" id="UP000007494">
    <property type="component" value="Chromosome XI"/>
</dbReference>
<dbReference type="PANTHER" id="PTHR12277">
    <property type="entry name" value="ALPHA/BETA HYDROLASE DOMAIN-CONTAINING PROTEIN"/>
    <property type="match status" value="1"/>
</dbReference>
<feature type="compositionally biased region" description="Basic and acidic residues" evidence="1">
    <location>
        <begin position="2053"/>
        <end position="2062"/>
    </location>
</feature>
<feature type="compositionally biased region" description="Low complexity" evidence="1">
    <location>
        <begin position="80"/>
        <end position="90"/>
    </location>
</feature>
<dbReference type="VEuPathDB" id="ToxoDB:NCLIV_054020"/>
<proteinExistence type="predicted"/>
<dbReference type="EMBL" id="LN714486">
    <property type="protein sequence ID" value="CEL69697.1"/>
    <property type="molecule type" value="Genomic_DNA"/>
</dbReference>
<feature type="compositionally biased region" description="Basic and acidic residues" evidence="1">
    <location>
        <begin position="2260"/>
        <end position="2309"/>
    </location>
</feature>
<dbReference type="OrthoDB" id="332157at2759"/>
<feature type="region of interest" description="Disordered" evidence="1">
    <location>
        <begin position="1404"/>
        <end position="1445"/>
    </location>
</feature>
<feature type="compositionally biased region" description="Acidic residues" evidence="1">
    <location>
        <begin position="2417"/>
        <end position="2428"/>
    </location>
</feature>
<feature type="compositionally biased region" description="Basic and acidic residues" evidence="1">
    <location>
        <begin position="944"/>
        <end position="953"/>
    </location>
</feature>
<feature type="compositionally biased region" description="Acidic residues" evidence="1">
    <location>
        <begin position="913"/>
        <end position="936"/>
    </location>
</feature>
<evidence type="ECO:0000313" key="2">
    <source>
        <dbReference type="EMBL" id="CBZ54975.1"/>
    </source>
</evidence>
<dbReference type="SUPFAM" id="SSF53474">
    <property type="entry name" value="alpha/beta-Hydrolases"/>
    <property type="match status" value="1"/>
</dbReference>
<feature type="compositionally biased region" description="Polar residues" evidence="1">
    <location>
        <begin position="97"/>
        <end position="110"/>
    </location>
</feature>
<feature type="region of interest" description="Disordered" evidence="1">
    <location>
        <begin position="768"/>
        <end position="835"/>
    </location>
</feature>
<feature type="compositionally biased region" description="Basic and acidic residues" evidence="1">
    <location>
        <begin position="2030"/>
        <end position="2043"/>
    </location>
</feature>
<dbReference type="InterPro" id="IPR029058">
    <property type="entry name" value="AB_hydrolase_fold"/>
</dbReference>
<dbReference type="PANTHER" id="PTHR12277:SF81">
    <property type="entry name" value="PROTEIN ABHD13"/>
    <property type="match status" value="1"/>
</dbReference>
<dbReference type="Gene3D" id="3.40.50.1820">
    <property type="entry name" value="alpha/beta hydrolase"/>
    <property type="match status" value="1"/>
</dbReference>
<evidence type="ECO:0000313" key="4">
    <source>
        <dbReference type="Proteomes" id="UP000007494"/>
    </source>
</evidence>
<feature type="compositionally biased region" description="Low complexity" evidence="1">
    <location>
        <begin position="1568"/>
        <end position="1580"/>
    </location>
</feature>
<evidence type="ECO:0008006" key="5">
    <source>
        <dbReference type="Google" id="ProtNLM"/>
    </source>
</evidence>
<sequence length="3094" mass="324803">MGTGYSNPLVDSALVFPAPPSSYDLDTPGLLLLRSKYIPSREVPAFLIRPRLTPARRGTTPSVGSLRSGGFPWRFQLPRASAGAPGAPASTHRPQRPCSSPCLSSETPLESSCRAHVSRTVLAPARQKDAERGESTDPRKAGEATSVPTLASRQSEGGTPQARGEKQLEEGAVVTDPSRHTSLSPEEHPGAVPEADTSSFLPDFVLPSSCPSHAASSPKVAHALSGHGIAFFEETLGGDRWFAQEGGPAAFVGEAGTGGVGEGSEGRRKDGKGFCLLYFHGNACDANMMREWLQIVADELGVTILIFEYPGYGLLQDYDKSSRGIDLCARIAFEFLVDQLLFPIERIILCGRSIGTGAAAWLASQLAQCNVRVGGLVLVAPYVSLAAVAADWADAPLALTRVLVHHHWNNEAAIGSIPTVPLCIIHGKADDVIPVAHAKRLWQVARQLPSLRVARFADGDHNVGMSLESLYGDILVPLQVFFRKVSSNLRAKKATRQTRQRALETASAAHVVSRAHAQPSSLAEAPGLPGSSKSTKAGLGRGRGDRTVSGVRLPGRKQVSPEAGPGVLHVAGGKNRARRLLSHRLGSAAHAKPEDCEASVDGESRSSLPVASLGSRRLAVRICGKESGEESGSSSDLGRALGAVDMASLETRASSLSLQNFLAPDGSSLRKTDSSLSVSPDQAPGCSGRPRLSAAMLKRSEGRGAPALNRSIASAPNMGEKAAPGVFSSQKHAGLRKPHSLQAAFPSRGLKRLPFRATLAGEALDGSALSAVGGGTRRGSSSEGSDAGRRRGSFLEPRPASRRSSWTAGDSASLSHSAHLREGGATEHSESRGLHARTISVAGLLRGKARGIWGEGRGQERRDRGASGSSASKGEKDVEGRAAAALDLRGSGRTVRPAKLQVGTAELDQAEQTPEEEVVEGEERDAEDPVEDESQDEFQGTENASEHGARLDSGDYLLGLSPLHEPELSPFCFSEDSYELPGLADGEDGDLQLFDEDALGSADSATPTRAPHPVSALLFEGADPVLDMPLRRDTEDSGVDSTASPGDTEKRVWKEPQPCEFPAHLPTDPNLDKDTPWHADPTLLPSFSRRCFFLRGKKGYGPVPQGTFPSSAFASSPLEAKTEGSPSQAGPSAAASPEAAFQEPFLAALSTPSIAASRRRLRASLCLRGLSPEPQGPDGDSCGAEGPSSAVTIARAFFAPDARRHSSMLAAFLQQETSRALQREREAETLSRTKPEGASALRDLSTRAQRLSRTVLEAAVGGFAGRSPRSPAAFSTGEASPIPRASLSSAFLSSPLRTVALKFPDAGKTQTEAGSPTDRAAAGDAGLPAARDSGADSALGAGERKTPQGAGALTEDRVARALSLSGNASSGSSLGDSRSLASPSGRDRSFVARKVERPVGWLRGRWGGRDREAPAKPEETARRNRDLQGDEKGDPRLGGRGRKLAPAGFDAEASDFDSVKREIQREYLSSSVPTAPPPLRSSFFDLGPAREGDCIDLYGANPDPDASCATQAQTSPTLSGSWRRPSRLVLQQSLHKSAPPPAIASAPSLLHLLSPRSLPDSAARVLTSSSPPGVSLSPVSPAAPPVAGCSEADASDGPLSSPLRDVKETDFSAAPHPPPLSRSRSFGADASGWEPLLSPRGRVPRVPHSDLGALTPRPFGNIPSSRVSCRASSASASFRSSSCSPPRSPSFPILLTHSSVSQLSRPKSLVIAHPTNCPPVVFSSPPSPSSCFSVSRDPSERLQSLPRQIPSEALSPYASCSLASSSFASASSASCSPSSCGASSSPAAASVSASSSSLQVQSCPFTTPSAGASSSSLAASSSSLAASSSSLAASSSSLAASSSSLAASSSSLAASSSSLAASSSSLAASSSSRSPAVASDPAACCSVSASPICSPSHLASTSLASPPYSSSPSWPLSSQPVSSSCSALPLSSCPGSACLASTAARSLPASDTRLSFPDALGWRPAPVDLEISVAPTFGLSAQTSSLLPFLTREGWPSIPRRGEAAEVDATPGADVGGARAGEDREEDEVKLERDEGKLEREQERDGDEEGEESQSREIHTEEMSPSAAGASTAYPASFSSPCISPPDCQSRPVLLTGSPLLSAASFLPRHRGKCEGAFPSFAALISRERLPGSDVDACPQQDGGRLKQCALLSLPCTSELSPPLRSPAATGDAGCSSPAPAAPLTERDESSTNESDGTSLLPGQETARMESNDLDRSERLELHDVDFHFSSPFSPLFLSGRCPALSAAARAALATEADDAASRKEPGDASQDEKGKWESGEKSERSRTPDDSEDQSSRVHADAAGDRARAPGRLRWTAQSLLPQAPLRPFVGVGKETDEGRFESDGEDAPSLRVACFSSPAVRASGSVTWSHRGLLPSLPRLHLTLECEGERPGAKDGDSPEQEGKESKASHANPDPLEEPAGDLEEPAELRSAGQAVPSASASPRVLGEAAEAAPLCLSLSGADGRSGLADVSGSDSEEERRFWGQVVAEEQEAASEGVSGDEEESGGRSLSGLFVFGRGEEGDRSPPQRPPWPRDCLLGSRGEQASKQITLVSETKEAGGDADGEREVAREGCAKPGEKRKRGGLSLSLDEDLIQVDPDPPFKQLRGREEKESARGGDGRVSPPRLPALLSEEGREEEILPLFSRDKEAVRSSNLEPAPMTRQTTCSGFDFLFTRVELKTDAVPFASPSIFARHAQYFADERKSFCSLGRVRIFKDGTEREDEDDGFRPNASFLSDADGSEWLSGAPSADPREAEKLFEPLDSPSFSSASCSTVGPLTRRHLSLHAGRRDCEWRGKENARPSNAPLSTASIAFAHRRRVNRYVKHEDGASLTMRVFDPLPPSGGEGARALQTCPDTRKRVDEGDGASCRGRCDRLAEKLDPPFPLAPLSPASRATSAALTAAAHAAAAAAAYAEAARSLAAEKPEQVAVACLPSGGRLPLSKSDALAFLEGRLPLPGKREVAQQFLQARRRVSRHCSVACSRVDSPLGGRTRRIQKSEREKEERVEQKGHGAVWVFEESKGDAFETRQERLILEQKTLGFGARVCAEKKCQHNSRETITSVSYSSSLSCLLSSFLPTHFSLSVSLGGIPKED</sequence>
<organism evidence="2 4">
    <name type="scientific">Neospora caninum (strain Liverpool)</name>
    <dbReference type="NCBI Taxonomy" id="572307"/>
    <lineage>
        <taxon>Eukaryota</taxon>
        <taxon>Sar</taxon>
        <taxon>Alveolata</taxon>
        <taxon>Apicomplexa</taxon>
        <taxon>Conoidasida</taxon>
        <taxon>Coccidia</taxon>
        <taxon>Eucoccidiorida</taxon>
        <taxon>Eimeriorina</taxon>
        <taxon>Sarcocystidae</taxon>
        <taxon>Neospora</taxon>
    </lineage>
</organism>
<feature type="compositionally biased region" description="Basic and acidic residues" evidence="1">
    <location>
        <begin position="126"/>
        <end position="142"/>
    </location>
</feature>
<feature type="region of interest" description="Disordered" evidence="1">
    <location>
        <begin position="503"/>
        <end position="570"/>
    </location>
</feature>
<reference evidence="4" key="3">
    <citation type="journal article" date="2012" name="PLoS Pathog.">
        <title>Comparative genomics of the apicomplexan parasites Toxoplasma gondii and Neospora caninum: Coccidia differing in host range and transmission strategy.</title>
        <authorList>
            <person name="Reid A.J."/>
            <person name="Vermont S.J."/>
            <person name="Cotton J.A."/>
            <person name="Harris D."/>
            <person name="Hill-Cawthorne G.A."/>
            <person name="Konen-Waisman S."/>
            <person name="Latham S.M."/>
            <person name="Mourier T."/>
            <person name="Norton R."/>
            <person name="Quail M.A."/>
            <person name="Sanders M."/>
            <person name="Shanmugam D."/>
            <person name="Sohal A."/>
            <person name="Wasmuth J.D."/>
            <person name="Brunk B."/>
            <person name="Grigg M.E."/>
            <person name="Howard J.C."/>
            <person name="Parkinson J."/>
            <person name="Roos D.S."/>
            <person name="Trees A.J."/>
            <person name="Berriman M."/>
            <person name="Pain A."/>
            <person name="Wastling J.M."/>
        </authorList>
    </citation>
    <scope>NUCLEOTIDE SEQUENCE [LARGE SCALE GENOMIC DNA]</scope>
    <source>
        <strain evidence="4">Liverpool</strain>
    </source>
</reference>
<dbReference type="GeneID" id="13446692"/>
<feature type="region of interest" description="Disordered" evidence="1">
    <location>
        <begin position="2386"/>
        <end position="2448"/>
    </location>
</feature>
<feature type="compositionally biased region" description="Low complexity" evidence="1">
    <location>
        <begin position="506"/>
        <end position="517"/>
    </location>
</feature>
<feature type="region of interest" description="Disordered" evidence="1">
    <location>
        <begin position="852"/>
        <end position="881"/>
    </location>
</feature>
<keyword evidence="4" id="KW-1185">Reference proteome</keyword>
<feature type="compositionally biased region" description="Basic and acidic residues" evidence="1">
    <location>
        <begin position="819"/>
        <end position="833"/>
    </location>
</feature>
<feature type="compositionally biased region" description="Basic and acidic residues" evidence="1">
    <location>
        <begin position="2386"/>
        <end position="2410"/>
    </location>
</feature>
<feature type="region of interest" description="Disordered" evidence="1">
    <location>
        <begin position="586"/>
        <end position="607"/>
    </location>
</feature>
<feature type="compositionally biased region" description="Polar residues" evidence="1">
    <location>
        <begin position="2545"/>
        <end position="2555"/>
    </location>
</feature>
<name>F0VMM9_NEOCL</name>
<feature type="region of interest" description="Disordered" evidence="1">
    <location>
        <begin position="2161"/>
        <end position="2213"/>
    </location>
</feature>
<feature type="region of interest" description="Disordered" evidence="1">
    <location>
        <begin position="76"/>
        <end position="196"/>
    </location>
</feature>
<protein>
    <recommendedName>
        <fullName evidence="5">Hydrolase</fullName>
    </recommendedName>
</protein>
<feature type="region of interest" description="Disordered" evidence="1">
    <location>
        <begin position="2461"/>
        <end position="2628"/>
    </location>
</feature>
<evidence type="ECO:0000313" key="3">
    <source>
        <dbReference type="EMBL" id="CEL69697.1"/>
    </source>
</evidence>
<feature type="compositionally biased region" description="Basic and acidic residues" evidence="1">
    <location>
        <begin position="1407"/>
        <end position="1437"/>
    </location>
</feature>